<organism evidence="1 2">
    <name type="scientific">Mesoplasma lactucae ATCC 49193</name>
    <dbReference type="NCBI Taxonomy" id="81460"/>
    <lineage>
        <taxon>Bacteria</taxon>
        <taxon>Bacillati</taxon>
        <taxon>Mycoplasmatota</taxon>
        <taxon>Mollicutes</taxon>
        <taxon>Entomoplasmatales</taxon>
        <taxon>Entomoplasmataceae</taxon>
        <taxon>Mesoplasma</taxon>
    </lineage>
</organism>
<dbReference type="InterPro" id="IPR027417">
    <property type="entry name" value="P-loop_NTPase"/>
</dbReference>
<dbReference type="Proteomes" id="UP000232227">
    <property type="component" value="Chromosome"/>
</dbReference>
<evidence type="ECO:0000313" key="2">
    <source>
        <dbReference type="Proteomes" id="UP000232227"/>
    </source>
</evidence>
<dbReference type="OrthoDB" id="9810148at2"/>
<dbReference type="AlphaFoldDB" id="A0A291ISG0"/>
<dbReference type="Gene3D" id="3.40.50.300">
    <property type="entry name" value="P-loop containing nucleotide triphosphate hydrolases"/>
    <property type="match status" value="1"/>
</dbReference>
<accession>A0A291ISG0</accession>
<dbReference type="Pfam" id="PF13177">
    <property type="entry name" value="DNA_pol3_delta2"/>
    <property type="match status" value="1"/>
</dbReference>
<keyword evidence="2" id="KW-1185">Reference proteome</keyword>
<proteinExistence type="predicted"/>
<evidence type="ECO:0000313" key="1">
    <source>
        <dbReference type="EMBL" id="ATG97693.1"/>
    </source>
</evidence>
<dbReference type="RefSeq" id="WP_096862981.1">
    <property type="nucleotide sequence ID" value="NZ_CP024967.1"/>
</dbReference>
<dbReference type="KEGG" id="mlac:CP520_03060"/>
<dbReference type="EMBL" id="CP023668">
    <property type="protein sequence ID" value="ATG97693.1"/>
    <property type="molecule type" value="Genomic_DNA"/>
</dbReference>
<dbReference type="SUPFAM" id="SSF52540">
    <property type="entry name" value="P-loop containing nucleoside triphosphate hydrolases"/>
    <property type="match status" value="1"/>
</dbReference>
<name>A0A291ISG0_9MOLU</name>
<protein>
    <submittedName>
        <fullName evidence="1">Uncharacterized protein</fullName>
    </submittedName>
</protein>
<reference evidence="1 2" key="1">
    <citation type="submission" date="2017-09" db="EMBL/GenBank/DDBJ databases">
        <title>SPAdes assembly of the Mesoplasma lactucae genome.</title>
        <authorList>
            <person name="Knight T.F."/>
            <person name="Rubinstein R."/>
            <person name="Citino T."/>
        </authorList>
    </citation>
    <scope>NUCLEOTIDE SEQUENCE [LARGE SCALE GENOMIC DNA]</scope>
    <source>
        <strain evidence="1 2">831-C4</strain>
    </source>
</reference>
<gene>
    <name evidence="1" type="ORF">CP520_03060</name>
</gene>
<sequence>MKKNKILEYIKSAYIQNKMFESILFDAEDNNALEDLTTDVARMLYCENLSLTDDGCEWCEKFDNQGILDFRIIGNHNDLIKKELIKNTIDELSYSAMEQGKPKITIIRNGEDLKVDAANSLLKFLEEPTKDTYFFIETNDRNSILPTIKSRAKLLSLSNEKENMSEETFIVKIIKTKNKDSILLMNNKMKNLDKNELQDIVKNSMNSFLKNCAIEIYENLLEFYNDLKFSNNPNLAIDRFVIKIAEVI</sequence>